<gene>
    <name evidence="2" type="ORF">DFH08DRAFT_960078</name>
</gene>
<name>A0AAD7A4C9_9AGAR</name>
<dbReference type="Proteomes" id="UP001218218">
    <property type="component" value="Unassembled WGS sequence"/>
</dbReference>
<evidence type="ECO:0000256" key="1">
    <source>
        <dbReference type="SAM" id="MobiDB-lite"/>
    </source>
</evidence>
<dbReference type="AlphaFoldDB" id="A0AAD7A4C9"/>
<dbReference type="EMBL" id="JARIHO010000017">
    <property type="protein sequence ID" value="KAJ7348708.1"/>
    <property type="molecule type" value="Genomic_DNA"/>
</dbReference>
<reference evidence="2" key="1">
    <citation type="submission" date="2023-03" db="EMBL/GenBank/DDBJ databases">
        <title>Massive genome expansion in bonnet fungi (Mycena s.s.) driven by repeated elements and novel gene families across ecological guilds.</title>
        <authorList>
            <consortium name="Lawrence Berkeley National Laboratory"/>
            <person name="Harder C.B."/>
            <person name="Miyauchi S."/>
            <person name="Viragh M."/>
            <person name="Kuo A."/>
            <person name="Thoen E."/>
            <person name="Andreopoulos B."/>
            <person name="Lu D."/>
            <person name="Skrede I."/>
            <person name="Drula E."/>
            <person name="Henrissat B."/>
            <person name="Morin E."/>
            <person name="Kohler A."/>
            <person name="Barry K."/>
            <person name="LaButti K."/>
            <person name="Morin E."/>
            <person name="Salamov A."/>
            <person name="Lipzen A."/>
            <person name="Mereny Z."/>
            <person name="Hegedus B."/>
            <person name="Baldrian P."/>
            <person name="Stursova M."/>
            <person name="Weitz H."/>
            <person name="Taylor A."/>
            <person name="Grigoriev I.V."/>
            <person name="Nagy L.G."/>
            <person name="Martin F."/>
            <person name="Kauserud H."/>
        </authorList>
    </citation>
    <scope>NUCLEOTIDE SEQUENCE</scope>
    <source>
        <strain evidence="2">CBHHK002</strain>
    </source>
</reference>
<proteinExistence type="predicted"/>
<evidence type="ECO:0000313" key="2">
    <source>
        <dbReference type="EMBL" id="KAJ7348708.1"/>
    </source>
</evidence>
<sequence length="167" mass="17726">MSWLSHRLVYQQTRGPEDAEPNAVPRPLTVPAPSPRPRRTKTPSTVHMPSPASSTYDGSSCVVLAVLFPFAFPCTVVIRTRTQTGLCHRHCHRRPHCTHPPLNLLSLYAEHIRHPAQCSAAVSTAPGAGVVVGALAARVSAAVATATTASIAPTRTWTRTVQAAAAG</sequence>
<organism evidence="2 3">
    <name type="scientific">Mycena albidolilacea</name>
    <dbReference type="NCBI Taxonomy" id="1033008"/>
    <lineage>
        <taxon>Eukaryota</taxon>
        <taxon>Fungi</taxon>
        <taxon>Dikarya</taxon>
        <taxon>Basidiomycota</taxon>
        <taxon>Agaricomycotina</taxon>
        <taxon>Agaricomycetes</taxon>
        <taxon>Agaricomycetidae</taxon>
        <taxon>Agaricales</taxon>
        <taxon>Marasmiineae</taxon>
        <taxon>Mycenaceae</taxon>
        <taxon>Mycena</taxon>
    </lineage>
</organism>
<feature type="region of interest" description="Disordered" evidence="1">
    <location>
        <begin position="12"/>
        <end position="55"/>
    </location>
</feature>
<protein>
    <submittedName>
        <fullName evidence="2">Uncharacterized protein</fullName>
    </submittedName>
</protein>
<evidence type="ECO:0000313" key="3">
    <source>
        <dbReference type="Proteomes" id="UP001218218"/>
    </source>
</evidence>
<comment type="caution">
    <text evidence="2">The sequence shown here is derived from an EMBL/GenBank/DDBJ whole genome shotgun (WGS) entry which is preliminary data.</text>
</comment>
<keyword evidence="3" id="KW-1185">Reference proteome</keyword>
<accession>A0AAD7A4C9</accession>